<comment type="caution">
    <text evidence="2">The sequence shown here is derived from an EMBL/GenBank/DDBJ whole genome shotgun (WGS) entry which is preliminary data.</text>
</comment>
<protein>
    <submittedName>
        <fullName evidence="2">Uncharacterized protein</fullName>
    </submittedName>
</protein>
<accession>A0A1V3L296</accession>
<gene>
    <name evidence="2" type="ORF">BKG93_08615</name>
</gene>
<name>A0A1V3L296_9PAST</name>
<sequence length="121" mass="13769">MGLSKIFHLLFLLMVSSFAFAGHYPAKVNSEINLYADSPEFKKPVVVVKKGAWLNTRPLIFTTEIRYGLRGLHIAKQDLTALGDKKPLELEKGIYDEDNKNTLPIKEVLIIKDTLIYDKSY</sequence>
<dbReference type="Proteomes" id="UP000189549">
    <property type="component" value="Unassembled WGS sequence"/>
</dbReference>
<organism evidence="2 3">
    <name type="scientific">Rodentibacter ratti</name>
    <dbReference type="NCBI Taxonomy" id="1906745"/>
    <lineage>
        <taxon>Bacteria</taxon>
        <taxon>Pseudomonadati</taxon>
        <taxon>Pseudomonadota</taxon>
        <taxon>Gammaproteobacteria</taxon>
        <taxon>Pasteurellales</taxon>
        <taxon>Pasteurellaceae</taxon>
        <taxon>Rodentibacter</taxon>
    </lineage>
</organism>
<reference evidence="2 3" key="1">
    <citation type="submission" date="2016-10" db="EMBL/GenBank/DDBJ databases">
        <title>Rodentibacter gen. nov. and new species.</title>
        <authorList>
            <person name="Christensen H."/>
        </authorList>
    </citation>
    <scope>NUCLEOTIDE SEQUENCE [LARGE SCALE GENOMIC DNA]</scope>
    <source>
        <strain evidence="2 3">Ppn157</strain>
    </source>
</reference>
<feature type="signal peptide" evidence="1">
    <location>
        <begin position="1"/>
        <end position="21"/>
    </location>
</feature>
<dbReference type="RefSeq" id="WP_077476682.1">
    <property type="nucleotide sequence ID" value="NZ_MLAH01000054.1"/>
</dbReference>
<evidence type="ECO:0000313" key="3">
    <source>
        <dbReference type="Proteomes" id="UP000189549"/>
    </source>
</evidence>
<feature type="chain" id="PRO_5013138561" evidence="1">
    <location>
        <begin position="22"/>
        <end position="121"/>
    </location>
</feature>
<proteinExistence type="predicted"/>
<evidence type="ECO:0000256" key="1">
    <source>
        <dbReference type="SAM" id="SignalP"/>
    </source>
</evidence>
<evidence type="ECO:0000313" key="2">
    <source>
        <dbReference type="EMBL" id="OOF84049.1"/>
    </source>
</evidence>
<dbReference type="AlphaFoldDB" id="A0A1V3L296"/>
<keyword evidence="1" id="KW-0732">Signal</keyword>
<dbReference type="EMBL" id="MLAH01000054">
    <property type="protein sequence ID" value="OOF84049.1"/>
    <property type="molecule type" value="Genomic_DNA"/>
</dbReference>